<proteinExistence type="predicted"/>
<evidence type="ECO:0000313" key="1">
    <source>
        <dbReference type="EMBL" id="CAG4964264.1"/>
    </source>
</evidence>
<sequence length="84" mass="9472">MDEGSTVSLIDENVAKEVGAQGNREELVIETVGARQIKKKDFQTLDLVVVVKGVHQGSKKNLKRVRDINELKLSPQFLEKKRIE</sequence>
<reference evidence="1" key="1">
    <citation type="submission" date="2021-04" db="EMBL/GenBank/DDBJ databases">
        <authorList>
            <person name="Tunstrom K."/>
        </authorList>
    </citation>
    <scope>NUCLEOTIDE SEQUENCE</scope>
</reference>
<accession>A0A8S3WK00</accession>
<gene>
    <name evidence="1" type="ORF">PAPOLLO_LOCUS7141</name>
</gene>
<dbReference type="EMBL" id="CAJQZP010000493">
    <property type="protein sequence ID" value="CAG4964264.1"/>
    <property type="molecule type" value="Genomic_DNA"/>
</dbReference>
<dbReference type="AlphaFoldDB" id="A0A8S3WK00"/>
<comment type="caution">
    <text evidence="1">The sequence shown here is derived from an EMBL/GenBank/DDBJ whole genome shotgun (WGS) entry which is preliminary data.</text>
</comment>
<name>A0A8S3WK00_PARAO</name>
<organism evidence="1 2">
    <name type="scientific">Parnassius apollo</name>
    <name type="common">Apollo butterfly</name>
    <name type="synonym">Papilio apollo</name>
    <dbReference type="NCBI Taxonomy" id="110799"/>
    <lineage>
        <taxon>Eukaryota</taxon>
        <taxon>Metazoa</taxon>
        <taxon>Ecdysozoa</taxon>
        <taxon>Arthropoda</taxon>
        <taxon>Hexapoda</taxon>
        <taxon>Insecta</taxon>
        <taxon>Pterygota</taxon>
        <taxon>Neoptera</taxon>
        <taxon>Endopterygota</taxon>
        <taxon>Lepidoptera</taxon>
        <taxon>Glossata</taxon>
        <taxon>Ditrysia</taxon>
        <taxon>Papilionoidea</taxon>
        <taxon>Papilionidae</taxon>
        <taxon>Parnassiinae</taxon>
        <taxon>Parnassini</taxon>
        <taxon>Parnassius</taxon>
        <taxon>Parnassius</taxon>
    </lineage>
</organism>
<dbReference type="Proteomes" id="UP000691718">
    <property type="component" value="Unassembled WGS sequence"/>
</dbReference>
<evidence type="ECO:0000313" key="2">
    <source>
        <dbReference type="Proteomes" id="UP000691718"/>
    </source>
</evidence>
<protein>
    <submittedName>
        <fullName evidence="1">(apollo) hypothetical protein</fullName>
    </submittedName>
</protein>
<keyword evidence="2" id="KW-1185">Reference proteome</keyword>
<dbReference type="OrthoDB" id="7486315at2759"/>